<evidence type="ECO:0000313" key="2">
    <source>
        <dbReference type="EMBL" id="CRK88162.1"/>
    </source>
</evidence>
<dbReference type="PANTHER" id="PTHR39953:SF1">
    <property type="entry name" value="RE54151P"/>
    <property type="match status" value="1"/>
</dbReference>
<sequence>MFGDYEAKAVFSRSVYLAFYKPSNKYVALKRISADNTTDEEMSRVCHEISYLRELNHPNILTIESVFVKNFDINIIFPFYCFGSCSEAIKNFFFTGFPEIIAALILRDMLTALDYLHKRGIVHRSIRASKVLLNQTSAVLMGFRDATSLMLNGKRIKCLHSLPQSKKSVNWYAPEILEQNLIGYSEKSDIYSVGITCCELANGIAPFADLPSTLMLTEKIRGNQPSLLDCSTFPTDEIIAQAMESGIGIGEAWAADQTRQIYSSRSLSDHFHKFAEQCMARFPDNRPTAQYLLTQHQFFKQCRHTSLEEQLKIFLEPVDFDRIDTDNLAQKPDIDELSKGINEKMNINDTIEKNRILIPKYLNILTSAPQLMKEMIEILDFFIVYFGGKSSLCRIIENCFVISRNKMDNISINSTTIARFLEVNNINFTPVYKKTRASTKSFISKEQIELKDVRNENDTFLYSFVNNDKKLTVKITSSEIVEVSCDICTEFCEHCHTLLTIIESKDEENHFYNSSKRTSDDKIESQSKRLKLDEENLENDSNILNSSIDVQEIKIKKKKKVKEDPAESFKNLEKLKVLTSENLMKAFGRESQERTFTDFTEFCAKIMKENSSLIALAHDLTVEQADTTTWHELRIGRITASRFHEATRCTMKNGSFVDKVMGKKSGWSFAMMRGTVLEEYVFEEVKKEFPQLQRSGLIMNQNTNPLFAASPDGLHDDFVLEIKCPSTQHTFEQYIDVNKLSKKYFAQIQLQMFVTEKKKALLAVAHLDFEKTRELTKVWIPLDPDYIEEMIQQATEFYEKAIFPALKKKFLKKL</sequence>
<dbReference type="InterPro" id="IPR019080">
    <property type="entry name" value="YqaJ_viral_recombinase"/>
</dbReference>
<dbReference type="EMBL" id="CVRI01000006">
    <property type="protein sequence ID" value="CRK88162.1"/>
    <property type="molecule type" value="Genomic_DNA"/>
</dbReference>
<keyword evidence="3" id="KW-1185">Reference proteome</keyword>
<dbReference type="InterPro" id="IPR000719">
    <property type="entry name" value="Prot_kinase_dom"/>
</dbReference>
<dbReference type="InterPro" id="IPR011335">
    <property type="entry name" value="Restrct_endonuc-II-like"/>
</dbReference>
<dbReference type="Gene3D" id="3.90.320.10">
    <property type="match status" value="1"/>
</dbReference>
<dbReference type="Pfam" id="PF09588">
    <property type="entry name" value="YqaJ"/>
    <property type="match status" value="1"/>
</dbReference>
<evidence type="ECO:0000313" key="3">
    <source>
        <dbReference type="Proteomes" id="UP000183832"/>
    </source>
</evidence>
<protein>
    <submittedName>
        <fullName evidence="2">CLUMA_CG001947, isoform A</fullName>
    </submittedName>
</protein>
<name>A0A1J1HKV1_9DIPT</name>
<evidence type="ECO:0000259" key="1">
    <source>
        <dbReference type="PROSITE" id="PS50011"/>
    </source>
</evidence>
<dbReference type="SUPFAM" id="SSF56112">
    <property type="entry name" value="Protein kinase-like (PK-like)"/>
    <property type="match status" value="1"/>
</dbReference>
<dbReference type="OrthoDB" id="840771at2759"/>
<dbReference type="PROSITE" id="PS50011">
    <property type="entry name" value="PROTEIN_KINASE_DOM"/>
    <property type="match status" value="1"/>
</dbReference>
<dbReference type="Gene3D" id="3.30.200.20">
    <property type="entry name" value="Phosphorylase Kinase, domain 1"/>
    <property type="match status" value="1"/>
</dbReference>
<dbReference type="Pfam" id="PF00069">
    <property type="entry name" value="Pkinase"/>
    <property type="match status" value="1"/>
</dbReference>
<dbReference type="Proteomes" id="UP000183832">
    <property type="component" value="Unassembled WGS sequence"/>
</dbReference>
<dbReference type="InterPro" id="IPR011009">
    <property type="entry name" value="Kinase-like_dom_sf"/>
</dbReference>
<dbReference type="InterPro" id="IPR011604">
    <property type="entry name" value="PDDEXK-like_dom_sf"/>
</dbReference>
<dbReference type="GO" id="GO:0006281">
    <property type="term" value="P:DNA repair"/>
    <property type="evidence" value="ECO:0007669"/>
    <property type="project" value="UniProtKB-ARBA"/>
</dbReference>
<reference evidence="2 3" key="1">
    <citation type="submission" date="2015-04" db="EMBL/GenBank/DDBJ databases">
        <authorList>
            <person name="Syromyatnikov M.Y."/>
            <person name="Popov V.N."/>
        </authorList>
    </citation>
    <scope>NUCLEOTIDE SEQUENCE [LARGE SCALE GENOMIC DNA]</scope>
</reference>
<accession>A0A1J1HKV1</accession>
<dbReference type="GO" id="GO:0004672">
    <property type="term" value="F:protein kinase activity"/>
    <property type="evidence" value="ECO:0007669"/>
    <property type="project" value="InterPro"/>
</dbReference>
<dbReference type="SUPFAM" id="SSF52980">
    <property type="entry name" value="Restriction endonuclease-like"/>
    <property type="match status" value="1"/>
</dbReference>
<dbReference type="STRING" id="568069.A0A1J1HKV1"/>
<gene>
    <name evidence="2" type="ORF">CLUMA_CG001947</name>
</gene>
<feature type="domain" description="Protein kinase" evidence="1">
    <location>
        <begin position="5"/>
        <end position="299"/>
    </location>
</feature>
<dbReference type="CDD" id="cd22343">
    <property type="entry name" value="PDDEXK_lambda_exonuclease-like"/>
    <property type="match status" value="1"/>
</dbReference>
<dbReference type="PANTHER" id="PTHR39953">
    <property type="entry name" value="RE54151P"/>
    <property type="match status" value="1"/>
</dbReference>
<proteinExistence type="predicted"/>
<dbReference type="GO" id="GO:0005524">
    <property type="term" value="F:ATP binding"/>
    <property type="evidence" value="ECO:0007669"/>
    <property type="project" value="InterPro"/>
</dbReference>
<dbReference type="AlphaFoldDB" id="A0A1J1HKV1"/>
<organism evidence="2 3">
    <name type="scientific">Clunio marinus</name>
    <dbReference type="NCBI Taxonomy" id="568069"/>
    <lineage>
        <taxon>Eukaryota</taxon>
        <taxon>Metazoa</taxon>
        <taxon>Ecdysozoa</taxon>
        <taxon>Arthropoda</taxon>
        <taxon>Hexapoda</taxon>
        <taxon>Insecta</taxon>
        <taxon>Pterygota</taxon>
        <taxon>Neoptera</taxon>
        <taxon>Endopterygota</taxon>
        <taxon>Diptera</taxon>
        <taxon>Nematocera</taxon>
        <taxon>Chironomoidea</taxon>
        <taxon>Chironomidae</taxon>
        <taxon>Clunio</taxon>
    </lineage>
</organism>
<dbReference type="Gene3D" id="1.10.510.10">
    <property type="entry name" value="Transferase(Phosphotransferase) domain 1"/>
    <property type="match status" value="1"/>
</dbReference>